<feature type="transmembrane region" description="Helical" evidence="6">
    <location>
        <begin position="81"/>
        <end position="100"/>
    </location>
</feature>
<feature type="transmembrane region" description="Helical" evidence="6">
    <location>
        <begin position="344"/>
        <end position="363"/>
    </location>
</feature>
<sequence length="417" mass="45864">MNLEGKINLKGLFIWLICALFFMYEFLLRTVVGTFQAQIMNDLHLNPITFSLLSTTGYLVIYGIMQIPVGIISVRFGLKKTLLIALICCACSTLGFALSHQFSVAMFFRIFMGLGSSFGFICLLVAVYDWMPRANIALLIGLSQFIGTLGPMLAAGPLTSLSQISMIGWRVIFFSMAVIGIVIAVLTLLFVENNRNTREKFIILTKPMKISKNLLKIISQKQVWSIALFSGCVYFAIEYFSENIGVEFLIKKGFSLSFSSYMITLAWLGYALGCPLLGFISDKVQRRKPVMLASAFTGLVSLSGIIYFPFGKTLTGICFLALGLSASGQSIGFAVIAEQCKENFLAIGLAFNNAMIALVTSINAPVLGSMLSYPLEIKNSQEVLFILIIFAIISIVISSFAIKETFGKSMRENTVLL</sequence>
<dbReference type="STRING" id="661367.LLO_1880"/>
<feature type="transmembrane region" description="Helical" evidence="6">
    <location>
        <begin position="52"/>
        <end position="74"/>
    </location>
</feature>
<feature type="transmembrane region" description="Helical" evidence="6">
    <location>
        <begin position="167"/>
        <end position="191"/>
    </location>
</feature>
<dbReference type="PANTHER" id="PTHR43124:SF3">
    <property type="entry name" value="CHLORAMPHENICOL EFFLUX PUMP RV0191"/>
    <property type="match status" value="1"/>
</dbReference>
<feature type="transmembrane region" description="Helical" evidence="6">
    <location>
        <begin position="12"/>
        <end position="32"/>
    </location>
</feature>
<dbReference type="Gene3D" id="1.20.1250.20">
    <property type="entry name" value="MFS general substrate transporter like domains"/>
    <property type="match status" value="2"/>
</dbReference>
<evidence type="ECO:0000259" key="7">
    <source>
        <dbReference type="PROSITE" id="PS50850"/>
    </source>
</evidence>
<feature type="transmembrane region" description="Helical" evidence="6">
    <location>
        <begin position="261"/>
        <end position="278"/>
    </location>
</feature>
<evidence type="ECO:0000256" key="6">
    <source>
        <dbReference type="SAM" id="Phobius"/>
    </source>
</evidence>
<evidence type="ECO:0000256" key="3">
    <source>
        <dbReference type="ARBA" id="ARBA00022692"/>
    </source>
</evidence>
<evidence type="ECO:0000256" key="1">
    <source>
        <dbReference type="ARBA" id="ARBA00004651"/>
    </source>
</evidence>
<reference evidence="8 9" key="1">
    <citation type="journal article" date="2010" name="PLoS Genet.">
        <title>Analysis of the Legionella longbeachae genome and transcriptome uncovers unique strategies to cause Legionnaires' disease.</title>
        <authorList>
            <person name="Cazalet C."/>
            <person name="Gomez-Valero L."/>
            <person name="Rusniok C."/>
            <person name="Lomma M."/>
            <person name="Dervins-Ravault D."/>
            <person name="Newton H."/>
            <person name="Sansom F."/>
            <person name="Jarraud S."/>
            <person name="Zidane N."/>
            <person name="Ma L."/>
            <person name="Bouchier C."/>
            <person name="Etienne J."/>
            <person name="Hartland E."/>
            <person name="Buchrieser C."/>
        </authorList>
    </citation>
    <scope>NUCLEOTIDE SEQUENCE [LARGE SCALE GENOMIC DNA]</scope>
    <source>
        <strain evidence="8 9">NSW150</strain>
    </source>
</reference>
<evidence type="ECO:0000256" key="2">
    <source>
        <dbReference type="ARBA" id="ARBA00022475"/>
    </source>
</evidence>
<dbReference type="InterPro" id="IPR050189">
    <property type="entry name" value="MFS_Efflux_Transporters"/>
</dbReference>
<feature type="domain" description="Major facilitator superfamily (MFS) profile" evidence="7">
    <location>
        <begin position="14"/>
        <end position="406"/>
    </location>
</feature>
<dbReference type="SUPFAM" id="SSF103473">
    <property type="entry name" value="MFS general substrate transporter"/>
    <property type="match status" value="1"/>
</dbReference>
<dbReference type="PROSITE" id="PS50850">
    <property type="entry name" value="MFS"/>
    <property type="match status" value="1"/>
</dbReference>
<proteinExistence type="predicted"/>
<keyword evidence="5 6" id="KW-0472">Membrane</keyword>
<dbReference type="GeneID" id="40926101"/>
<gene>
    <name evidence="8" type="ordered locus">LLO_1880</name>
</gene>
<keyword evidence="3 6" id="KW-0812">Transmembrane</keyword>
<evidence type="ECO:0000313" key="8">
    <source>
        <dbReference type="EMBL" id="CBJ12258.1"/>
    </source>
</evidence>
<comment type="subcellular location">
    <subcellularLocation>
        <location evidence="1">Cell membrane</location>
        <topology evidence="1">Multi-pass membrane protein</topology>
    </subcellularLocation>
</comment>
<evidence type="ECO:0000313" key="9">
    <source>
        <dbReference type="Proteomes" id="UP000001060"/>
    </source>
</evidence>
<dbReference type="CDD" id="cd06174">
    <property type="entry name" value="MFS"/>
    <property type="match status" value="1"/>
</dbReference>
<keyword evidence="9" id="KW-1185">Reference proteome</keyword>
<dbReference type="InterPro" id="IPR020846">
    <property type="entry name" value="MFS_dom"/>
</dbReference>
<dbReference type="Proteomes" id="UP000001060">
    <property type="component" value="Chromosome"/>
</dbReference>
<name>D3HTL6_LEGLN</name>
<accession>D3HTL6</accession>
<feature type="transmembrane region" description="Helical" evidence="6">
    <location>
        <begin position="223"/>
        <end position="241"/>
    </location>
</feature>
<keyword evidence="4 6" id="KW-1133">Transmembrane helix</keyword>
<dbReference type="AlphaFoldDB" id="D3HTL6"/>
<feature type="transmembrane region" description="Helical" evidence="6">
    <location>
        <begin position="383"/>
        <end position="402"/>
    </location>
</feature>
<protein>
    <submittedName>
        <fullName evidence="8">Putative major facilitator superfamily (MFS) transporter</fullName>
    </submittedName>
</protein>
<evidence type="ECO:0000256" key="4">
    <source>
        <dbReference type="ARBA" id="ARBA00022989"/>
    </source>
</evidence>
<dbReference type="InterPro" id="IPR011701">
    <property type="entry name" value="MFS"/>
</dbReference>
<dbReference type="GO" id="GO:0022857">
    <property type="term" value="F:transmembrane transporter activity"/>
    <property type="evidence" value="ECO:0007669"/>
    <property type="project" value="InterPro"/>
</dbReference>
<feature type="transmembrane region" description="Helical" evidence="6">
    <location>
        <begin position="135"/>
        <end position="155"/>
    </location>
</feature>
<organism evidence="8 9">
    <name type="scientific">Legionella longbeachae serogroup 1 (strain NSW150)</name>
    <dbReference type="NCBI Taxonomy" id="661367"/>
    <lineage>
        <taxon>Bacteria</taxon>
        <taxon>Pseudomonadati</taxon>
        <taxon>Pseudomonadota</taxon>
        <taxon>Gammaproteobacteria</taxon>
        <taxon>Legionellales</taxon>
        <taxon>Legionellaceae</taxon>
        <taxon>Legionella</taxon>
    </lineage>
</organism>
<feature type="transmembrane region" description="Helical" evidence="6">
    <location>
        <begin position="106"/>
        <end position="128"/>
    </location>
</feature>
<dbReference type="RefSeq" id="WP_012979193.1">
    <property type="nucleotide sequence ID" value="NC_013861.1"/>
</dbReference>
<dbReference type="InterPro" id="IPR036259">
    <property type="entry name" value="MFS_trans_sf"/>
</dbReference>
<feature type="transmembrane region" description="Helical" evidence="6">
    <location>
        <begin position="290"/>
        <end position="308"/>
    </location>
</feature>
<keyword evidence="2" id="KW-1003">Cell membrane</keyword>
<dbReference type="HOGENOM" id="CLU_001265_62_2_6"/>
<dbReference type="KEGG" id="llo:LLO_1880"/>
<dbReference type="Pfam" id="PF07690">
    <property type="entry name" value="MFS_1"/>
    <property type="match status" value="2"/>
</dbReference>
<evidence type="ECO:0000256" key="5">
    <source>
        <dbReference type="ARBA" id="ARBA00023136"/>
    </source>
</evidence>
<feature type="transmembrane region" description="Helical" evidence="6">
    <location>
        <begin position="314"/>
        <end position="337"/>
    </location>
</feature>
<dbReference type="GO" id="GO:0005886">
    <property type="term" value="C:plasma membrane"/>
    <property type="evidence" value="ECO:0007669"/>
    <property type="project" value="UniProtKB-SubCell"/>
</dbReference>
<dbReference type="PANTHER" id="PTHR43124">
    <property type="entry name" value="PURINE EFFLUX PUMP PBUE"/>
    <property type="match status" value="1"/>
</dbReference>
<dbReference type="EMBL" id="FN650140">
    <property type="protein sequence ID" value="CBJ12258.1"/>
    <property type="molecule type" value="Genomic_DNA"/>
</dbReference>
<dbReference type="eggNOG" id="COG2271">
    <property type="taxonomic scope" value="Bacteria"/>
</dbReference>